<dbReference type="GO" id="GO:0003700">
    <property type="term" value="F:DNA-binding transcription factor activity"/>
    <property type="evidence" value="ECO:0007669"/>
    <property type="project" value="InterPro"/>
</dbReference>
<dbReference type="RefSeq" id="WP_091968608.1">
    <property type="nucleotide sequence ID" value="NZ_FOGZ01000007.1"/>
</dbReference>
<organism evidence="2 3">
    <name type="scientific">Propionibacterium cyclohexanicum</name>
    <dbReference type="NCBI Taxonomy" id="64702"/>
    <lineage>
        <taxon>Bacteria</taxon>
        <taxon>Bacillati</taxon>
        <taxon>Actinomycetota</taxon>
        <taxon>Actinomycetes</taxon>
        <taxon>Propionibacteriales</taxon>
        <taxon>Propionibacteriaceae</taxon>
        <taxon>Propionibacterium</taxon>
    </lineage>
</organism>
<proteinExistence type="predicted"/>
<dbReference type="GO" id="GO:0006950">
    <property type="term" value="P:response to stress"/>
    <property type="evidence" value="ECO:0007669"/>
    <property type="project" value="TreeGrafter"/>
</dbReference>
<dbReference type="SMART" id="SM00347">
    <property type="entry name" value="HTH_MARR"/>
    <property type="match status" value="1"/>
</dbReference>
<evidence type="ECO:0000259" key="1">
    <source>
        <dbReference type="PROSITE" id="PS50995"/>
    </source>
</evidence>
<dbReference type="AlphaFoldDB" id="A0A1H9RHP5"/>
<feature type="domain" description="HTH marR-type" evidence="1">
    <location>
        <begin position="31"/>
        <end position="166"/>
    </location>
</feature>
<accession>A0A1H9RHP5</accession>
<dbReference type="PANTHER" id="PTHR33164">
    <property type="entry name" value="TRANSCRIPTIONAL REGULATOR, MARR FAMILY"/>
    <property type="match status" value="1"/>
</dbReference>
<dbReference type="InterPro" id="IPR036388">
    <property type="entry name" value="WH-like_DNA-bd_sf"/>
</dbReference>
<dbReference type="Pfam" id="PF01047">
    <property type="entry name" value="MarR"/>
    <property type="match status" value="1"/>
</dbReference>
<reference evidence="2 3" key="1">
    <citation type="submission" date="2016-10" db="EMBL/GenBank/DDBJ databases">
        <authorList>
            <person name="de Groot N.N."/>
        </authorList>
    </citation>
    <scope>NUCLEOTIDE SEQUENCE [LARGE SCALE GENOMIC DNA]</scope>
    <source>
        <strain evidence="2 3">DSM 16859</strain>
    </source>
</reference>
<name>A0A1H9RHP5_9ACTN</name>
<dbReference type="InterPro" id="IPR036390">
    <property type="entry name" value="WH_DNA-bd_sf"/>
</dbReference>
<dbReference type="PANTHER" id="PTHR33164:SF104">
    <property type="entry name" value="TRANSCRIPTIONAL REGULATORY PROTEIN"/>
    <property type="match status" value="1"/>
</dbReference>
<dbReference type="Proteomes" id="UP000198815">
    <property type="component" value="Unassembled WGS sequence"/>
</dbReference>
<dbReference type="STRING" id="64702.SAMN05443377_10780"/>
<dbReference type="InterPro" id="IPR000835">
    <property type="entry name" value="HTH_MarR-typ"/>
</dbReference>
<dbReference type="OrthoDB" id="3237509at2"/>
<gene>
    <name evidence="2" type="ORF">SAMN05443377_10780</name>
</gene>
<keyword evidence="2" id="KW-0238">DNA-binding</keyword>
<protein>
    <submittedName>
        <fullName evidence="2">DNA-binding transcriptional regulator, MarR family</fullName>
    </submittedName>
</protein>
<dbReference type="InterPro" id="IPR039422">
    <property type="entry name" value="MarR/SlyA-like"/>
</dbReference>
<sequence>MTSEDPGYDSDEVDALVASWSRERPDVDVSSLEIWSRVWRLSQILSGVRAGAYQEHDLAVWEFDVLSALRKLGLPYRASVGQLMRDNHVTSGTMTNRVDRLAERQFVRRRPDPHDRRSVLVELTAAGRERVDGALSSLARAEARMLAGIDEADRRVLQDRLRALLASQDGDE</sequence>
<keyword evidence="3" id="KW-1185">Reference proteome</keyword>
<dbReference type="EMBL" id="FOGZ01000007">
    <property type="protein sequence ID" value="SER72214.1"/>
    <property type="molecule type" value="Genomic_DNA"/>
</dbReference>
<dbReference type="Gene3D" id="1.10.10.10">
    <property type="entry name" value="Winged helix-like DNA-binding domain superfamily/Winged helix DNA-binding domain"/>
    <property type="match status" value="1"/>
</dbReference>
<dbReference type="PROSITE" id="PS50995">
    <property type="entry name" value="HTH_MARR_2"/>
    <property type="match status" value="1"/>
</dbReference>
<dbReference type="GO" id="GO:0003677">
    <property type="term" value="F:DNA binding"/>
    <property type="evidence" value="ECO:0007669"/>
    <property type="project" value="UniProtKB-KW"/>
</dbReference>
<dbReference type="SUPFAM" id="SSF46785">
    <property type="entry name" value="Winged helix' DNA-binding domain"/>
    <property type="match status" value="1"/>
</dbReference>
<evidence type="ECO:0000313" key="3">
    <source>
        <dbReference type="Proteomes" id="UP000198815"/>
    </source>
</evidence>
<evidence type="ECO:0000313" key="2">
    <source>
        <dbReference type="EMBL" id="SER72214.1"/>
    </source>
</evidence>